<dbReference type="SUPFAM" id="SSF103196">
    <property type="entry name" value="Roadblock/LC7 domain"/>
    <property type="match status" value="1"/>
</dbReference>
<dbReference type="STRING" id="137658.SAMN05216186_101219"/>
<dbReference type="AlphaFoldDB" id="A0A1G8T092"/>
<accession>A0A1G8T092</accession>
<protein>
    <submittedName>
        <fullName evidence="2">Predicted regulator of Ras-like GTPase activity, Roadblock/LC7/MglB family</fullName>
    </submittedName>
</protein>
<evidence type="ECO:0000259" key="1">
    <source>
        <dbReference type="SMART" id="SM00960"/>
    </source>
</evidence>
<reference evidence="2 3" key="1">
    <citation type="submission" date="2016-10" db="EMBL/GenBank/DDBJ databases">
        <authorList>
            <person name="de Groot N.N."/>
        </authorList>
    </citation>
    <scope>NUCLEOTIDE SEQUENCE [LARGE SCALE GENOMIC DNA]</scope>
    <source>
        <strain evidence="2 3">JCM 21544</strain>
    </source>
</reference>
<dbReference type="InterPro" id="IPR004942">
    <property type="entry name" value="Roadblock/LAMTOR2_dom"/>
</dbReference>
<gene>
    <name evidence="2" type="ORF">SAMN05216186_101219</name>
</gene>
<name>A0A1G8T092_9PSED</name>
<dbReference type="Proteomes" id="UP000198706">
    <property type="component" value="Unassembled WGS sequence"/>
</dbReference>
<sequence>MSDRQKHIPVLLPTPDRRQCEMALDELVARNVDGISLALLAYRDGHPYLFRGKELQNAGKLAAMASSMAALSGTMLREIDSDSGEMTLLQGKKGKIIIVQVPAANNLMLLAVHTTEEVNLGLLLAHTKSCVTKVAASFGAAQAGQP</sequence>
<evidence type="ECO:0000313" key="2">
    <source>
        <dbReference type="EMBL" id="SDJ34959.1"/>
    </source>
</evidence>
<dbReference type="EMBL" id="FNFD01000001">
    <property type="protein sequence ID" value="SDJ34959.1"/>
    <property type="molecule type" value="Genomic_DNA"/>
</dbReference>
<organism evidence="2 3">
    <name type="scientific">Pseudomonas indica</name>
    <dbReference type="NCBI Taxonomy" id="137658"/>
    <lineage>
        <taxon>Bacteria</taxon>
        <taxon>Pseudomonadati</taxon>
        <taxon>Pseudomonadota</taxon>
        <taxon>Gammaproteobacteria</taxon>
        <taxon>Pseudomonadales</taxon>
        <taxon>Pseudomonadaceae</taxon>
        <taxon>Pseudomonas</taxon>
    </lineage>
</organism>
<proteinExistence type="predicted"/>
<dbReference type="Pfam" id="PF03259">
    <property type="entry name" value="Robl_LC7"/>
    <property type="match status" value="1"/>
</dbReference>
<keyword evidence="3" id="KW-1185">Reference proteome</keyword>
<feature type="domain" description="Roadblock/LAMTOR2" evidence="1">
    <location>
        <begin position="20"/>
        <end position="111"/>
    </location>
</feature>
<dbReference type="SMART" id="SM00960">
    <property type="entry name" value="Robl_LC7"/>
    <property type="match status" value="1"/>
</dbReference>
<evidence type="ECO:0000313" key="3">
    <source>
        <dbReference type="Proteomes" id="UP000198706"/>
    </source>
</evidence>
<dbReference type="RefSeq" id="WP_084333034.1">
    <property type="nucleotide sequence ID" value="NZ_FNFD01000001.1"/>
</dbReference>
<dbReference type="Gene3D" id="3.30.450.30">
    <property type="entry name" value="Dynein light chain 2a, cytoplasmic"/>
    <property type="match status" value="1"/>
</dbReference>